<name>A0A6F9DI35_9ASCI</name>
<evidence type="ECO:0000313" key="2">
    <source>
        <dbReference type="EMBL" id="CAB3262547.1"/>
    </source>
</evidence>
<organism evidence="2">
    <name type="scientific">Phallusia mammillata</name>
    <dbReference type="NCBI Taxonomy" id="59560"/>
    <lineage>
        <taxon>Eukaryota</taxon>
        <taxon>Metazoa</taxon>
        <taxon>Chordata</taxon>
        <taxon>Tunicata</taxon>
        <taxon>Ascidiacea</taxon>
        <taxon>Phlebobranchia</taxon>
        <taxon>Ascidiidae</taxon>
        <taxon>Phallusia</taxon>
    </lineage>
</organism>
<feature type="chain" id="PRO_5026041955" evidence="1">
    <location>
        <begin position="17"/>
        <end position="316"/>
    </location>
</feature>
<proteinExistence type="evidence at transcript level"/>
<protein>
    <submittedName>
        <fullName evidence="2">Uncharacterized protein LOC100180302</fullName>
    </submittedName>
</protein>
<evidence type="ECO:0000256" key="1">
    <source>
        <dbReference type="SAM" id="SignalP"/>
    </source>
</evidence>
<dbReference type="PANTHER" id="PTHR31663">
    <property type="entry name" value="COILED-COIL DOMAIN-CONTAINING PROTEIN 3"/>
    <property type="match status" value="1"/>
</dbReference>
<reference evidence="2" key="1">
    <citation type="submission" date="2020-04" db="EMBL/GenBank/DDBJ databases">
        <authorList>
            <person name="Neveu A P."/>
        </authorList>
    </citation>
    <scope>NUCLEOTIDE SEQUENCE</scope>
    <source>
        <tissue evidence="2">Whole embryo</tissue>
    </source>
</reference>
<dbReference type="InterPro" id="IPR040311">
    <property type="entry name" value="CCDC3"/>
</dbReference>
<sequence length="316" mass="34989">MKILLCLLALFASCRAQCALSNNWKPQSIYERAGQADYVVDVKVVEIMPPPSGSTLFPVRVDLICGIKSTGSPPPASFVVDGFGPRPSGCPYRDVVQDQDYILLLSSPDSNNAFSLTEVNQQSAVLDESEEVLFALGNMTKDCTSTSDCEQRPPGWQAQEEQERAKDADIVVKAFVNSIHYYGANENQYVAACTLKCLMNEPYNLLNFNKQFNVTSLGAFSGICQEHHVTEGKDYILFLQRHFPIFPLPGQTVPPSIMDNYILGPHEVNLQEATFEFTPDIEQKFSDYLAKCGGAKELMFLPLLALCLLVSLAYGF</sequence>
<dbReference type="PANTHER" id="PTHR31663:SF6">
    <property type="entry name" value="COILED-COIL DOMAIN-CONTAINING PROTEIN 3-LIKE"/>
    <property type="match status" value="1"/>
</dbReference>
<feature type="signal peptide" evidence="1">
    <location>
        <begin position="1"/>
        <end position="16"/>
    </location>
</feature>
<dbReference type="AlphaFoldDB" id="A0A6F9DI35"/>
<keyword evidence="1" id="KW-0732">Signal</keyword>
<accession>A0A6F9DI35</accession>
<gene>
    <name evidence="2" type="primary">LOC100180302-002</name>
</gene>
<dbReference type="EMBL" id="LR786703">
    <property type="protein sequence ID" value="CAB3262547.1"/>
    <property type="molecule type" value="mRNA"/>
</dbReference>